<feature type="signal peptide" evidence="8">
    <location>
        <begin position="1"/>
        <end position="17"/>
    </location>
</feature>
<dbReference type="Pfam" id="PF07660">
    <property type="entry name" value="STN"/>
    <property type="match status" value="1"/>
</dbReference>
<dbReference type="InterPro" id="IPR039426">
    <property type="entry name" value="TonB-dep_rcpt-like"/>
</dbReference>
<comment type="subcellular location">
    <subcellularLocation>
        <location evidence="1 7">Cell outer membrane</location>
        <topology evidence="1 7">Multi-pass membrane protein</topology>
    </subcellularLocation>
</comment>
<dbReference type="SMART" id="SM00965">
    <property type="entry name" value="STN"/>
    <property type="match status" value="1"/>
</dbReference>
<protein>
    <submittedName>
        <fullName evidence="10">TonB-linked SusC/RagA family outer membrane protein</fullName>
    </submittedName>
</protein>
<dbReference type="Gene3D" id="2.40.170.20">
    <property type="entry name" value="TonB-dependent receptor, beta-barrel domain"/>
    <property type="match status" value="1"/>
</dbReference>
<accession>A0ABR6KL38</accession>
<reference evidence="10 11" key="1">
    <citation type="submission" date="2020-08" db="EMBL/GenBank/DDBJ databases">
        <title>Genomic Encyclopedia of Type Strains, Phase IV (KMG-IV): sequencing the most valuable type-strain genomes for metagenomic binning, comparative biology and taxonomic classification.</title>
        <authorList>
            <person name="Goeker M."/>
        </authorList>
    </citation>
    <scope>NUCLEOTIDE SEQUENCE [LARGE SCALE GENOMIC DNA]</scope>
    <source>
        <strain evidence="10 11">DSM 102983</strain>
    </source>
</reference>
<dbReference type="NCBIfam" id="TIGR04056">
    <property type="entry name" value="OMP_RagA_SusC"/>
    <property type="match status" value="1"/>
</dbReference>
<evidence type="ECO:0000313" key="11">
    <source>
        <dbReference type="Proteomes" id="UP000533637"/>
    </source>
</evidence>
<proteinExistence type="inferred from homology"/>
<evidence type="ECO:0000256" key="1">
    <source>
        <dbReference type="ARBA" id="ARBA00004571"/>
    </source>
</evidence>
<dbReference type="InterPro" id="IPR008969">
    <property type="entry name" value="CarboxyPept-like_regulatory"/>
</dbReference>
<keyword evidence="3 7" id="KW-1134">Transmembrane beta strand</keyword>
<dbReference type="Gene3D" id="2.60.40.1120">
    <property type="entry name" value="Carboxypeptidase-like, regulatory domain"/>
    <property type="match status" value="1"/>
</dbReference>
<dbReference type="NCBIfam" id="TIGR04057">
    <property type="entry name" value="SusC_RagA_signa"/>
    <property type="match status" value="1"/>
</dbReference>
<dbReference type="Proteomes" id="UP000533637">
    <property type="component" value="Unassembled WGS sequence"/>
</dbReference>
<evidence type="ECO:0000256" key="8">
    <source>
        <dbReference type="SAM" id="SignalP"/>
    </source>
</evidence>
<dbReference type="PROSITE" id="PS52016">
    <property type="entry name" value="TONB_DEPENDENT_REC_3"/>
    <property type="match status" value="1"/>
</dbReference>
<feature type="domain" description="Secretin/TonB short N-terminal" evidence="9">
    <location>
        <begin position="49"/>
        <end position="99"/>
    </location>
</feature>
<dbReference type="InterPro" id="IPR012910">
    <property type="entry name" value="Plug_dom"/>
</dbReference>
<keyword evidence="5 7" id="KW-0472">Membrane</keyword>
<feature type="chain" id="PRO_5045635452" evidence="8">
    <location>
        <begin position="18"/>
        <end position="1122"/>
    </location>
</feature>
<organism evidence="10 11">
    <name type="scientific">Parabacteroides faecis</name>
    <dbReference type="NCBI Taxonomy" id="1217282"/>
    <lineage>
        <taxon>Bacteria</taxon>
        <taxon>Pseudomonadati</taxon>
        <taxon>Bacteroidota</taxon>
        <taxon>Bacteroidia</taxon>
        <taxon>Bacteroidales</taxon>
        <taxon>Tannerellaceae</taxon>
        <taxon>Parabacteroides</taxon>
    </lineage>
</organism>
<dbReference type="InterPro" id="IPR011662">
    <property type="entry name" value="Secretin/TonB_short_N"/>
</dbReference>
<dbReference type="SUPFAM" id="SSF49464">
    <property type="entry name" value="Carboxypeptidase regulatory domain-like"/>
    <property type="match status" value="1"/>
</dbReference>
<evidence type="ECO:0000313" key="10">
    <source>
        <dbReference type="EMBL" id="MBB4622073.1"/>
    </source>
</evidence>
<dbReference type="InterPro" id="IPR036942">
    <property type="entry name" value="Beta-barrel_TonB_sf"/>
</dbReference>
<evidence type="ECO:0000256" key="2">
    <source>
        <dbReference type="ARBA" id="ARBA00022448"/>
    </source>
</evidence>
<sequence length="1122" mass="125335">MRLTTYLLLLFTCFAFAENTHSQNARVNLNKRQAVLNEVLEDIERQTDYLFISNREIDLEQKVSVTAKNMPVREVLDRLLEKTDLSYAVEGVNIILSKKHFSEAAGQQQQKKTITGTILDEKGESVIGANITIKGSSNGTITDINGSFSLNAAAGDILQISYIGYISQEIAVGSKTSFQITLKEDLKTLDEVVIVGYGTTKKASLTASVASMKGEETALKPVTNISQNLVGRMPGLVARQGSGELGYDNPDIFIRGKGTTGSKNSALVVIDGIPRDNFGQLDPTTIESVTILKDAAAVAPYGIGGANGVILITTKKGKTGKPTFSYNGYVGFQNPTRIPEMVNSYEYATLLNEGARNSGLTNMPYSDDQIAMYKKTVDGAADADPDRYPNSRGIRDIIQRNTIMTSHNIEISGGSEFVNYYISLAYTSQEGMYKGTDMKRYNVSSRMDVKATKTTNVSLSLSGYVANHHFPGESAGSIAYAAVRQPATEAIWYSNGLWGNYLGRSPVALGSTLSGYTKEERTQLYTTLSVEQQLPFLEGLSIKGVVSYDPYKLFKKEWRKPRLSYTPDFSTTPYTFNETREGDHSLYEKDEDDKRFTFQGYLNYQHRFNDLHDVTFLGVVESRQRDKRWFDAKRTGFPIAMDEMDLGSTAAGKVTNGGSSSKETSVGLLYRIGYTYNSRYMIETAGRYDGNYYFAPGKKWGFFPSVSAGWNISEEDFMKNNIRNLDMLKLRVSYGESGNLAGDPFQYMSGYEMSSNSAYFGDPTTGIYETKQSNPFITWERAKKFDVGIDGVLWRGLLSFSVDYFYDKRDNMLMSPKVTVPLEYGIELRDVNGGKMSNQGIEIMLSSTHTFPNKMQLDLSGNFTYVHNKLLETYETSSTYNNPNRRLTGRSFETQFGYKSLGYYTADDFNADGSLKPGIASIRDAKVQPGDIKYADLYGPDGVPDGVIDSYDNTVIGRPKNSPQIIYGFTPTLSWKGFDLNMLFQGAAMNDIYLEGTMAHPFESQGSATKLQYEDHWTPENTDAKYPRVYNAPVDHNKVTSSHWMRNAAYLRLKSLELGYTLPEQITAKAGMSRVRFYFAGQNLWTWTPFMDEKIDPEAGNTDGRYYYQQQAFSFGLNVTFK</sequence>
<evidence type="ECO:0000256" key="4">
    <source>
        <dbReference type="ARBA" id="ARBA00022692"/>
    </source>
</evidence>
<keyword evidence="4 7" id="KW-0812">Transmembrane</keyword>
<dbReference type="EMBL" id="JACHOC010000003">
    <property type="protein sequence ID" value="MBB4622073.1"/>
    <property type="molecule type" value="Genomic_DNA"/>
</dbReference>
<dbReference type="InterPro" id="IPR023997">
    <property type="entry name" value="TonB-dep_OMP_SusC/RagA_CS"/>
</dbReference>
<evidence type="ECO:0000256" key="5">
    <source>
        <dbReference type="ARBA" id="ARBA00023136"/>
    </source>
</evidence>
<dbReference type="Pfam" id="PF13715">
    <property type="entry name" value="CarbopepD_reg_2"/>
    <property type="match status" value="1"/>
</dbReference>
<evidence type="ECO:0000256" key="7">
    <source>
        <dbReference type="PROSITE-ProRule" id="PRU01360"/>
    </source>
</evidence>
<dbReference type="Gene3D" id="2.170.130.10">
    <property type="entry name" value="TonB-dependent receptor, plug domain"/>
    <property type="match status" value="1"/>
</dbReference>
<keyword evidence="6 7" id="KW-0998">Cell outer membrane</keyword>
<dbReference type="SUPFAM" id="SSF56935">
    <property type="entry name" value="Porins"/>
    <property type="match status" value="1"/>
</dbReference>
<dbReference type="Pfam" id="PF07715">
    <property type="entry name" value="Plug"/>
    <property type="match status" value="1"/>
</dbReference>
<evidence type="ECO:0000259" key="9">
    <source>
        <dbReference type="SMART" id="SM00965"/>
    </source>
</evidence>
<gene>
    <name evidence="10" type="ORF">GGQ57_001970</name>
</gene>
<dbReference type="RefSeq" id="WP_183670418.1">
    <property type="nucleotide sequence ID" value="NZ_BMPB01000001.1"/>
</dbReference>
<keyword evidence="11" id="KW-1185">Reference proteome</keyword>
<comment type="similarity">
    <text evidence="7">Belongs to the TonB-dependent receptor family.</text>
</comment>
<name>A0ABR6KL38_9BACT</name>
<evidence type="ECO:0000256" key="6">
    <source>
        <dbReference type="ARBA" id="ARBA00023237"/>
    </source>
</evidence>
<evidence type="ECO:0000256" key="3">
    <source>
        <dbReference type="ARBA" id="ARBA00022452"/>
    </source>
</evidence>
<dbReference type="InterPro" id="IPR037066">
    <property type="entry name" value="Plug_dom_sf"/>
</dbReference>
<keyword evidence="2 7" id="KW-0813">Transport</keyword>
<comment type="caution">
    <text evidence="10">The sequence shown here is derived from an EMBL/GenBank/DDBJ whole genome shotgun (WGS) entry which is preliminary data.</text>
</comment>
<dbReference type="InterPro" id="IPR023996">
    <property type="entry name" value="TonB-dep_OMP_SusC/RagA"/>
</dbReference>
<keyword evidence="8" id="KW-0732">Signal</keyword>